<reference evidence="2" key="1">
    <citation type="journal article" date="2014" name="PLoS Genet.">
        <title>The Genome of Spironucleus salmonicida Highlights a Fish Pathogen Adapted to Fluctuating Environments.</title>
        <authorList>
            <person name="Xu F."/>
            <person name="Jerlstrom-Hultqvist J."/>
            <person name="Einarsson E."/>
            <person name="Astvaldsson A."/>
            <person name="Svard S.G."/>
            <person name="Andersson J.O."/>
        </authorList>
    </citation>
    <scope>NUCLEOTIDE SEQUENCE</scope>
</reference>
<organism evidence="2">
    <name type="scientific">Spironucleus salmonicida</name>
    <dbReference type="NCBI Taxonomy" id="348837"/>
    <lineage>
        <taxon>Eukaryota</taxon>
        <taxon>Metamonada</taxon>
        <taxon>Diplomonadida</taxon>
        <taxon>Hexamitidae</taxon>
        <taxon>Hexamitinae</taxon>
        <taxon>Spironucleus</taxon>
    </lineage>
</organism>
<feature type="region of interest" description="Disordered" evidence="1">
    <location>
        <begin position="1"/>
        <end position="32"/>
    </location>
</feature>
<name>V6M6L9_9EUKA</name>
<proteinExistence type="predicted"/>
<feature type="compositionally biased region" description="Polar residues" evidence="1">
    <location>
        <begin position="60"/>
        <end position="71"/>
    </location>
</feature>
<feature type="region of interest" description="Disordered" evidence="1">
    <location>
        <begin position="47"/>
        <end position="83"/>
    </location>
</feature>
<accession>V6M6L9</accession>
<evidence type="ECO:0000256" key="1">
    <source>
        <dbReference type="SAM" id="MobiDB-lite"/>
    </source>
</evidence>
<dbReference type="AlphaFoldDB" id="V6M6L9"/>
<feature type="compositionally biased region" description="Polar residues" evidence="1">
    <location>
        <begin position="17"/>
        <end position="27"/>
    </location>
</feature>
<sequence>MANTSMRMTEVRRINKSLHQGQASTRTSRYHLLARPPRYVNLIGSRCARSKSSRSSWHSKTNTSQQTSGSAEENGGRPSLYHTKQQSVAQLCIAQNGRAFYDNTHE</sequence>
<protein>
    <submittedName>
        <fullName evidence="2">Uncharacterized protein</fullName>
    </submittedName>
</protein>
<gene>
    <name evidence="2" type="ORF">SS50377_10682</name>
</gene>
<dbReference type="EMBL" id="KI545963">
    <property type="protein sequence ID" value="EST49059.1"/>
    <property type="molecule type" value="Genomic_DNA"/>
</dbReference>
<evidence type="ECO:0000313" key="2">
    <source>
        <dbReference type="EMBL" id="EST49059.1"/>
    </source>
</evidence>